<accession>A0A378A1D3</accession>
<dbReference type="EC" id="2.7.7.65" evidence="3"/>
<dbReference type="FunFam" id="3.40.80.10:FF:000003">
    <property type="entry name" value="N-acetylmuramoyl-L-alanine amidase"/>
    <property type="match status" value="1"/>
</dbReference>
<dbReference type="SUPFAM" id="SSF47090">
    <property type="entry name" value="PGBD-like"/>
    <property type="match status" value="1"/>
</dbReference>
<dbReference type="Gene3D" id="3.30.70.270">
    <property type="match status" value="1"/>
</dbReference>
<dbReference type="CDD" id="cd01949">
    <property type="entry name" value="GGDEF"/>
    <property type="match status" value="1"/>
</dbReference>
<keyword evidence="6" id="KW-0472">Membrane</keyword>
<evidence type="ECO:0000256" key="6">
    <source>
        <dbReference type="SAM" id="Phobius"/>
    </source>
</evidence>
<dbReference type="PANTHER" id="PTHR45138:SF9">
    <property type="entry name" value="DIGUANYLATE CYCLASE DGCM-RELATED"/>
    <property type="match status" value="1"/>
</dbReference>
<dbReference type="Pfam" id="PF17178">
    <property type="entry name" value="MASE5"/>
    <property type="match status" value="1"/>
</dbReference>
<comment type="cofactor">
    <cofactor evidence="1">
        <name>Mg(2+)</name>
        <dbReference type="ChEBI" id="CHEBI:18420"/>
    </cofactor>
</comment>
<evidence type="ECO:0000256" key="1">
    <source>
        <dbReference type="ARBA" id="ARBA00001946"/>
    </source>
</evidence>
<dbReference type="SUPFAM" id="SSF55073">
    <property type="entry name" value="Nucleotide cyclase"/>
    <property type="match status" value="1"/>
</dbReference>
<dbReference type="GO" id="GO:1902201">
    <property type="term" value="P:negative regulation of bacterial-type flagellum-dependent cell motility"/>
    <property type="evidence" value="ECO:0007669"/>
    <property type="project" value="TreeGrafter"/>
</dbReference>
<comment type="pathway">
    <text evidence="2">Purine metabolism; 3',5'-cyclic di-GMP biosynthesis.</text>
</comment>
<feature type="transmembrane region" description="Helical" evidence="6">
    <location>
        <begin position="98"/>
        <end position="117"/>
    </location>
</feature>
<dbReference type="InterPro" id="IPR036365">
    <property type="entry name" value="PGBD-like_sf"/>
</dbReference>
<evidence type="ECO:0000313" key="8">
    <source>
        <dbReference type="EMBL" id="STU94347.1"/>
    </source>
</evidence>
<dbReference type="GO" id="GO:0052621">
    <property type="term" value="F:diguanylate cyclase activity"/>
    <property type="evidence" value="ECO:0007669"/>
    <property type="project" value="UniProtKB-EC"/>
</dbReference>
<evidence type="ECO:0000259" key="7">
    <source>
        <dbReference type="PROSITE" id="PS50887"/>
    </source>
</evidence>
<feature type="transmembrane region" description="Helical" evidence="6">
    <location>
        <begin position="176"/>
        <end position="192"/>
    </location>
</feature>
<keyword evidence="4" id="KW-0342">GTP-binding</keyword>
<dbReference type="NCBIfam" id="TIGR00254">
    <property type="entry name" value="GGDEF"/>
    <property type="match status" value="1"/>
</dbReference>
<gene>
    <name evidence="8" type="primary">amiD</name>
    <name evidence="8" type="ORF">NCTC9504_04425</name>
</gene>
<dbReference type="Gene3D" id="3.40.80.10">
    <property type="entry name" value="Peptidoglycan recognition protein-like"/>
    <property type="match status" value="1"/>
</dbReference>
<dbReference type="SMART" id="SM00267">
    <property type="entry name" value="GGDEF"/>
    <property type="match status" value="1"/>
</dbReference>
<evidence type="ECO:0000313" key="9">
    <source>
        <dbReference type="Proteomes" id="UP000254020"/>
    </source>
</evidence>
<feature type="transmembrane region" description="Helical" evidence="6">
    <location>
        <begin position="152"/>
        <end position="170"/>
    </location>
</feature>
<keyword evidence="8" id="KW-0378">Hydrolase</keyword>
<proteinExistence type="predicted"/>
<reference evidence="8 9" key="1">
    <citation type="submission" date="2018-06" db="EMBL/GenBank/DDBJ databases">
        <authorList>
            <consortium name="Pathogen Informatics"/>
            <person name="Doyle S."/>
        </authorList>
    </citation>
    <scope>NUCLEOTIDE SEQUENCE [LARGE SCALE GENOMIC DNA]</scope>
    <source>
        <strain evidence="8 9">NCTC9504</strain>
    </source>
</reference>
<keyword evidence="6" id="KW-1133">Transmembrane helix</keyword>
<dbReference type="InterPro" id="IPR036366">
    <property type="entry name" value="PGBDSf"/>
</dbReference>
<feature type="transmembrane region" description="Helical" evidence="6">
    <location>
        <begin position="34"/>
        <end position="56"/>
    </location>
</feature>
<feature type="transmembrane region" description="Helical" evidence="6">
    <location>
        <begin position="123"/>
        <end position="145"/>
    </location>
</feature>
<dbReference type="GO" id="GO:0008745">
    <property type="term" value="F:N-acetylmuramoyl-L-alanine amidase activity"/>
    <property type="evidence" value="ECO:0007669"/>
    <property type="project" value="InterPro"/>
</dbReference>
<evidence type="ECO:0000256" key="3">
    <source>
        <dbReference type="ARBA" id="ARBA00012528"/>
    </source>
</evidence>
<name>A0A378A1D3_KLEPN</name>
<evidence type="ECO:0000256" key="5">
    <source>
        <dbReference type="ARBA" id="ARBA00034247"/>
    </source>
</evidence>
<dbReference type="FunFam" id="3.30.70.270:FF:000001">
    <property type="entry name" value="Diguanylate cyclase domain protein"/>
    <property type="match status" value="1"/>
</dbReference>
<dbReference type="EMBL" id="UGMA01000005">
    <property type="protein sequence ID" value="STU94347.1"/>
    <property type="molecule type" value="Genomic_DNA"/>
</dbReference>
<dbReference type="GO" id="GO:0009253">
    <property type="term" value="P:peptidoglycan catabolic process"/>
    <property type="evidence" value="ECO:0007669"/>
    <property type="project" value="InterPro"/>
</dbReference>
<organism evidence="8 9">
    <name type="scientific">Klebsiella pneumoniae subsp. pneumoniae</name>
    <dbReference type="NCBI Taxonomy" id="72407"/>
    <lineage>
        <taxon>Bacteria</taxon>
        <taxon>Pseudomonadati</taxon>
        <taxon>Pseudomonadota</taxon>
        <taxon>Gammaproteobacteria</taxon>
        <taxon>Enterobacterales</taxon>
        <taxon>Enterobacteriaceae</taxon>
        <taxon>Klebsiella/Raoultella group</taxon>
        <taxon>Klebsiella</taxon>
        <taxon>Klebsiella pneumoniae complex</taxon>
    </lineage>
</organism>
<dbReference type="PANTHER" id="PTHR45138">
    <property type="entry name" value="REGULATORY COMPONENTS OF SENSORY TRANSDUCTION SYSTEM"/>
    <property type="match status" value="1"/>
</dbReference>
<dbReference type="Pfam" id="PF00990">
    <property type="entry name" value="GGDEF"/>
    <property type="match status" value="1"/>
</dbReference>
<sequence length="646" mass="73199">MLTNKRERARQQRAALWATRDNVQRHALSMSMPWLAFVNIAFALMIFFRNFIFTYFDKRLLTHRAVIPYIEAALIAVIIISAILVIIALTPRLAQGRYTLNIITGLLLALSLCWSLSNYCFIFFWTLPFAWPLLVILMTTGLTALYHHWPGITAFMLPLWVTALLAGIQLHYHTEIRFLILWAIFTAILLYGRRILQRWYDEAWDTHQENMQLIQRLESIANQDALTGTANRRALNAYLAAIWQQKTPLALMMIDVDYFKRYNDRYGHQAGDECLSSVAQVLKMAVRAEGDLVARYGGEEFVVVLPGVSLAHATAIAERIQQKIREAGLPHAASAVASEVTVSIGIVASDGTVPIETLIAGRTVRCIRRKIKDVINGLINPETLPGKGEGMKRMMRIVLLALLLTGCAGEKGIIDRDGYQLDTRHPAQAAYPRIKVLVIHYTADNFDVSLATLTDKEVSSHYLIPEQPPRYQHKPRIWQLVPEEDLAWHAGVSYWRGSTRINDTSIGIELENRGWQKTAGVKSFTPFHPEQIAALIPLARDIIARYHIAPQNVVAHADIAPQRKDDPGPLFPWQQLAQQGIGAWPDEQRVAFYLNGRPASEPVDPEIVLDLLSRYGYQVTPEMTPAQKKRVIIAFQMHFRPQRWDG</sequence>
<dbReference type="InterPro" id="IPR029787">
    <property type="entry name" value="Nucleotide_cyclase"/>
</dbReference>
<keyword evidence="6" id="KW-0812">Transmembrane</keyword>
<dbReference type="Gene3D" id="1.10.101.10">
    <property type="entry name" value="PGBD-like superfamily/PGBD"/>
    <property type="match status" value="1"/>
</dbReference>
<comment type="catalytic activity">
    <reaction evidence="5">
        <text>2 GTP = 3',3'-c-di-GMP + 2 diphosphate</text>
        <dbReference type="Rhea" id="RHEA:24898"/>
        <dbReference type="ChEBI" id="CHEBI:33019"/>
        <dbReference type="ChEBI" id="CHEBI:37565"/>
        <dbReference type="ChEBI" id="CHEBI:58805"/>
        <dbReference type="EC" id="2.7.7.65"/>
    </reaction>
</comment>
<dbReference type="AlphaFoldDB" id="A0A378A1D3"/>
<dbReference type="PROSITE" id="PS50887">
    <property type="entry name" value="GGDEF"/>
    <property type="match status" value="1"/>
</dbReference>
<evidence type="ECO:0000256" key="2">
    <source>
        <dbReference type="ARBA" id="ARBA00004665"/>
    </source>
</evidence>
<dbReference type="InterPro" id="IPR000160">
    <property type="entry name" value="GGDEF_dom"/>
</dbReference>
<dbReference type="SUPFAM" id="SSF55846">
    <property type="entry name" value="N-acetylmuramoyl-L-alanine amidase-like"/>
    <property type="match status" value="1"/>
</dbReference>
<dbReference type="GO" id="GO:0005525">
    <property type="term" value="F:GTP binding"/>
    <property type="evidence" value="ECO:0007669"/>
    <property type="project" value="UniProtKB-KW"/>
</dbReference>
<dbReference type="InterPro" id="IPR033444">
    <property type="entry name" value="MASE5"/>
</dbReference>
<keyword evidence="4" id="KW-0547">Nucleotide-binding</keyword>
<feature type="transmembrane region" description="Helical" evidence="6">
    <location>
        <begin position="68"/>
        <end position="89"/>
    </location>
</feature>
<dbReference type="InterPro" id="IPR050469">
    <property type="entry name" value="Diguanylate_Cyclase"/>
</dbReference>
<dbReference type="Pfam" id="PF01510">
    <property type="entry name" value="Amidase_2"/>
    <property type="match status" value="1"/>
</dbReference>
<dbReference type="InterPro" id="IPR002502">
    <property type="entry name" value="Amidase_domain"/>
</dbReference>
<dbReference type="InterPro" id="IPR043128">
    <property type="entry name" value="Rev_trsase/Diguanyl_cyclase"/>
</dbReference>
<dbReference type="GO" id="GO:0005886">
    <property type="term" value="C:plasma membrane"/>
    <property type="evidence" value="ECO:0007669"/>
    <property type="project" value="TreeGrafter"/>
</dbReference>
<evidence type="ECO:0000256" key="4">
    <source>
        <dbReference type="ARBA" id="ARBA00023134"/>
    </source>
</evidence>
<dbReference type="CDD" id="cd06583">
    <property type="entry name" value="PGRP"/>
    <property type="match status" value="1"/>
</dbReference>
<dbReference type="Gene3D" id="6.20.370.150">
    <property type="match status" value="1"/>
</dbReference>
<dbReference type="SMART" id="SM00644">
    <property type="entry name" value="Ami_2"/>
    <property type="match status" value="1"/>
</dbReference>
<dbReference type="GO" id="GO:0043709">
    <property type="term" value="P:cell adhesion involved in single-species biofilm formation"/>
    <property type="evidence" value="ECO:0007669"/>
    <property type="project" value="TreeGrafter"/>
</dbReference>
<feature type="domain" description="GGDEF" evidence="7">
    <location>
        <begin position="247"/>
        <end position="383"/>
    </location>
</feature>
<dbReference type="InterPro" id="IPR036505">
    <property type="entry name" value="Amidase/PGRP_sf"/>
</dbReference>
<dbReference type="Proteomes" id="UP000254020">
    <property type="component" value="Unassembled WGS sequence"/>
</dbReference>
<protein>
    <recommendedName>
        <fullName evidence="3">diguanylate cyclase</fullName>
        <ecNumber evidence="3">2.7.7.65</ecNumber>
    </recommendedName>
</protein>